<dbReference type="OrthoDB" id="2936283at2"/>
<accession>A0A2P8GQD4</accession>
<keyword evidence="1" id="KW-0812">Transmembrane</keyword>
<reference evidence="2 3" key="1">
    <citation type="submission" date="2018-03" db="EMBL/GenBank/DDBJ databases">
        <title>Genomic Encyclopedia of Type Strains, Phase III (KMG-III): the genomes of soil and plant-associated and newly described type strains.</title>
        <authorList>
            <person name="Whitman W."/>
        </authorList>
    </citation>
    <scope>NUCLEOTIDE SEQUENCE [LARGE SCALE GENOMIC DNA]</scope>
    <source>
        <strain evidence="2 3">CGMCC 1.12259</strain>
    </source>
</reference>
<keyword evidence="1" id="KW-1133">Transmembrane helix</keyword>
<dbReference type="EMBL" id="PYAT01000007">
    <property type="protein sequence ID" value="PSL36181.1"/>
    <property type="molecule type" value="Genomic_DNA"/>
</dbReference>
<feature type="transmembrane region" description="Helical" evidence="1">
    <location>
        <begin position="47"/>
        <end position="70"/>
    </location>
</feature>
<dbReference type="AlphaFoldDB" id="A0A2P8GQD4"/>
<feature type="transmembrane region" description="Helical" evidence="1">
    <location>
        <begin position="9"/>
        <end position="27"/>
    </location>
</feature>
<evidence type="ECO:0000256" key="1">
    <source>
        <dbReference type="SAM" id="Phobius"/>
    </source>
</evidence>
<evidence type="ECO:0000313" key="2">
    <source>
        <dbReference type="EMBL" id="PSL36181.1"/>
    </source>
</evidence>
<dbReference type="RefSeq" id="WP_106533560.1">
    <property type="nucleotide sequence ID" value="NZ_PYAT01000007.1"/>
</dbReference>
<organism evidence="2 3">
    <name type="scientific">Planomicrobium soli</name>
    <dbReference type="NCBI Taxonomy" id="1176648"/>
    <lineage>
        <taxon>Bacteria</taxon>
        <taxon>Bacillati</taxon>
        <taxon>Bacillota</taxon>
        <taxon>Bacilli</taxon>
        <taxon>Bacillales</taxon>
        <taxon>Caryophanaceae</taxon>
        <taxon>Planomicrobium</taxon>
    </lineage>
</organism>
<comment type="caution">
    <text evidence="2">The sequence shown here is derived from an EMBL/GenBank/DDBJ whole genome shotgun (WGS) entry which is preliminary data.</text>
</comment>
<dbReference type="Proteomes" id="UP000242682">
    <property type="component" value="Unassembled WGS sequence"/>
</dbReference>
<evidence type="ECO:0000313" key="3">
    <source>
        <dbReference type="Proteomes" id="UP000242682"/>
    </source>
</evidence>
<proteinExistence type="predicted"/>
<feature type="transmembrane region" description="Helical" evidence="1">
    <location>
        <begin position="82"/>
        <end position="101"/>
    </location>
</feature>
<name>A0A2P8GQD4_9BACL</name>
<keyword evidence="1" id="KW-0472">Membrane</keyword>
<protein>
    <submittedName>
        <fullName evidence="2">Uncharacterized protein</fullName>
    </submittedName>
</protein>
<keyword evidence="3" id="KW-1185">Reference proteome</keyword>
<sequence>MEHTLRKSGAYGLLLGIALSILFVDYKSVTPLDNGSSVTTYKSGFEYIVTILRFGIIGMFIGLFISWKDFEKKNNTEKKKSYYLEFFIAFFLTSIFIMFALNW</sequence>
<gene>
    <name evidence="2" type="ORF">B0H99_1072</name>
</gene>